<dbReference type="EMBL" id="MH045556">
    <property type="protein sequence ID" value="AVR56173.1"/>
    <property type="molecule type" value="Genomic_DNA"/>
</dbReference>
<feature type="domain" description="HTH cro/C1-type" evidence="1">
    <location>
        <begin position="15"/>
        <end position="69"/>
    </location>
</feature>
<dbReference type="Proteomes" id="UP000244331">
    <property type="component" value="Segment"/>
</dbReference>
<evidence type="ECO:0000313" key="3">
    <source>
        <dbReference type="Proteomes" id="UP000244331"/>
    </source>
</evidence>
<gene>
    <name evidence="2" type="primary">23</name>
    <name evidence="2" type="ORF">SEA_BONAEVITAE_23</name>
</gene>
<protein>
    <submittedName>
        <fullName evidence="2">Helix-turn-helix DNA binding domain protein</fullName>
    </submittedName>
</protein>
<proteinExistence type="predicted"/>
<dbReference type="Gene3D" id="1.10.260.40">
    <property type="entry name" value="lambda repressor-like DNA-binding domains"/>
    <property type="match status" value="1"/>
</dbReference>
<dbReference type="SMART" id="SM00530">
    <property type="entry name" value="HTH_XRE"/>
    <property type="match status" value="1"/>
</dbReference>
<dbReference type="CDD" id="cd00093">
    <property type="entry name" value="HTH_XRE"/>
    <property type="match status" value="1"/>
</dbReference>
<dbReference type="InterPro" id="IPR010982">
    <property type="entry name" value="Lambda_DNA-bd_dom_sf"/>
</dbReference>
<dbReference type="Pfam" id="PF01381">
    <property type="entry name" value="HTH_3"/>
    <property type="match status" value="1"/>
</dbReference>
<organism evidence="2 3">
    <name type="scientific">Microbacterium phage BonaeVitae</name>
    <dbReference type="NCBI Taxonomy" id="2126925"/>
    <lineage>
        <taxon>Viruses</taxon>
        <taxon>Duplodnaviria</taxon>
        <taxon>Heunggongvirae</taxon>
        <taxon>Uroviricota</taxon>
        <taxon>Caudoviricetes</taxon>
        <taxon>Orlajensenviridae</taxon>
        <taxon>Pelczarvirinae</taxon>
        <taxon>Bonaevitaevirus</taxon>
        <taxon>Bonaevitaevirus bonaevitae</taxon>
    </lineage>
</organism>
<evidence type="ECO:0000259" key="1">
    <source>
        <dbReference type="PROSITE" id="PS50943"/>
    </source>
</evidence>
<dbReference type="GeneID" id="62648733"/>
<dbReference type="SUPFAM" id="SSF47413">
    <property type="entry name" value="lambda repressor-like DNA-binding domains"/>
    <property type="match status" value="1"/>
</dbReference>
<dbReference type="GO" id="GO:0003677">
    <property type="term" value="F:DNA binding"/>
    <property type="evidence" value="ECO:0007669"/>
    <property type="project" value="InterPro"/>
</dbReference>
<dbReference type="KEGG" id="vg:62648733"/>
<accession>A0A2R3ZZH2</accession>
<name>A0A2R3ZZH2_9CAUD</name>
<evidence type="ECO:0000313" key="2">
    <source>
        <dbReference type="EMBL" id="AVR56173.1"/>
    </source>
</evidence>
<dbReference type="RefSeq" id="YP_009996809.1">
    <property type="nucleotide sequence ID" value="NC_052940.1"/>
</dbReference>
<dbReference type="PROSITE" id="PS50943">
    <property type="entry name" value="HTH_CROC1"/>
    <property type="match status" value="1"/>
</dbReference>
<sequence>MTLIQIDAATLPEILRATRGAAGYSARALAPLIGVSHGTISAWELGKTEPTVSQFLRWAEVTGQPPERLLAGLAA</sequence>
<keyword evidence="3" id="KW-1185">Reference proteome</keyword>
<dbReference type="InterPro" id="IPR001387">
    <property type="entry name" value="Cro/C1-type_HTH"/>
</dbReference>
<reference evidence="2 3" key="1">
    <citation type="submission" date="2018-03" db="EMBL/GenBank/DDBJ databases">
        <authorList>
            <person name="Stanton A.-C.J."/>
            <person name="Heskett L."/>
            <person name="Lambert A."/>
            <person name="Linder D."/>
            <person name="Novinski D."/>
            <person name="Bricker J."/>
            <person name="Garlena R.A."/>
            <person name="Russell D.A."/>
            <person name="Pope W.H."/>
            <person name="Jacobs-Sera D."/>
            <person name="Hatfull G.F."/>
        </authorList>
    </citation>
    <scope>NUCLEOTIDE SEQUENCE [LARGE SCALE GENOMIC DNA]</scope>
</reference>